<dbReference type="InterPro" id="IPR009081">
    <property type="entry name" value="PP-bd_ACP"/>
</dbReference>
<reference evidence="8 9" key="1">
    <citation type="submission" date="2016-10" db="EMBL/GenBank/DDBJ databases">
        <authorList>
            <person name="de Groot N.N."/>
        </authorList>
    </citation>
    <scope>NUCLEOTIDE SEQUENCE [LARGE SCALE GENOMIC DNA]</scope>
    <source>
        <strain evidence="8 9">DSM 40306</strain>
    </source>
</reference>
<dbReference type="InterPro" id="IPR006162">
    <property type="entry name" value="Ppantetheine_attach_site"/>
</dbReference>
<keyword evidence="2" id="KW-0596">Phosphopantetheine</keyword>
<gene>
    <name evidence="8" type="ORF">SAMN04490357_0112</name>
</gene>
<accession>A0A1H4IAH9</accession>
<evidence type="ECO:0000256" key="3">
    <source>
        <dbReference type="ARBA" id="ARBA00022553"/>
    </source>
</evidence>
<dbReference type="Gene3D" id="3.40.47.10">
    <property type="match status" value="2"/>
</dbReference>
<dbReference type="Gene3D" id="1.10.1200.10">
    <property type="entry name" value="ACP-like"/>
    <property type="match status" value="1"/>
</dbReference>
<dbReference type="SMART" id="SM00823">
    <property type="entry name" value="PKS_PP"/>
    <property type="match status" value="1"/>
</dbReference>
<dbReference type="InterPro" id="IPR020806">
    <property type="entry name" value="PKS_PP-bd"/>
</dbReference>
<dbReference type="SMART" id="SM00825">
    <property type="entry name" value="PKS_KS"/>
    <property type="match status" value="1"/>
</dbReference>
<feature type="domain" description="Ketosynthase family 3 (KS3)" evidence="7">
    <location>
        <begin position="2"/>
        <end position="404"/>
    </location>
</feature>
<evidence type="ECO:0000313" key="8">
    <source>
        <dbReference type="EMBL" id="SEB31069.1"/>
    </source>
</evidence>
<dbReference type="InterPro" id="IPR014031">
    <property type="entry name" value="Ketoacyl_synth_C"/>
</dbReference>
<dbReference type="SUPFAM" id="SSF47336">
    <property type="entry name" value="ACP-like"/>
    <property type="match status" value="1"/>
</dbReference>
<dbReference type="GO" id="GO:0006633">
    <property type="term" value="P:fatty acid biosynthetic process"/>
    <property type="evidence" value="ECO:0007669"/>
    <property type="project" value="TreeGrafter"/>
</dbReference>
<dbReference type="InterPro" id="IPR020841">
    <property type="entry name" value="PKS_Beta-ketoAc_synthase_dom"/>
</dbReference>
<dbReference type="AlphaFoldDB" id="A0A1H4IAH9"/>
<dbReference type="InterPro" id="IPR036736">
    <property type="entry name" value="ACP-like_sf"/>
</dbReference>
<comment type="similarity">
    <text evidence="1">Belongs to the thiolase-like superfamily. Beta-ketoacyl-ACP synthases family.</text>
</comment>
<dbReference type="PROSITE" id="PS00012">
    <property type="entry name" value="PHOSPHOPANTETHEINE"/>
    <property type="match status" value="1"/>
</dbReference>
<dbReference type="Pfam" id="PF00550">
    <property type="entry name" value="PP-binding"/>
    <property type="match status" value="1"/>
</dbReference>
<dbReference type="EMBL" id="FNTD01000003">
    <property type="protein sequence ID" value="SEB31069.1"/>
    <property type="molecule type" value="Genomic_DNA"/>
</dbReference>
<name>A0A1H4IAH9_9ACTN</name>
<dbReference type="PANTHER" id="PTHR11712">
    <property type="entry name" value="POLYKETIDE SYNTHASE-RELATED"/>
    <property type="match status" value="1"/>
</dbReference>
<dbReference type="InterPro" id="IPR014030">
    <property type="entry name" value="Ketoacyl_synth_N"/>
</dbReference>
<proteinExistence type="inferred from homology"/>
<keyword evidence="4" id="KW-0808">Transferase</keyword>
<dbReference type="PROSITE" id="PS50075">
    <property type="entry name" value="CARRIER"/>
    <property type="match status" value="1"/>
</dbReference>
<evidence type="ECO:0000256" key="2">
    <source>
        <dbReference type="ARBA" id="ARBA00022450"/>
    </source>
</evidence>
<keyword evidence="5" id="KW-0012">Acyltransferase</keyword>
<evidence type="ECO:0000313" key="9">
    <source>
        <dbReference type="Proteomes" id="UP000182375"/>
    </source>
</evidence>
<feature type="domain" description="Carrier" evidence="6">
    <location>
        <begin position="431"/>
        <end position="508"/>
    </location>
</feature>
<evidence type="ECO:0000259" key="6">
    <source>
        <dbReference type="PROSITE" id="PS50075"/>
    </source>
</evidence>
<organism evidence="8 9">
    <name type="scientific">Streptomyces misionensis</name>
    <dbReference type="NCBI Taxonomy" id="67331"/>
    <lineage>
        <taxon>Bacteria</taxon>
        <taxon>Bacillati</taxon>
        <taxon>Actinomycetota</taxon>
        <taxon>Actinomycetes</taxon>
        <taxon>Kitasatosporales</taxon>
        <taxon>Streptomycetaceae</taxon>
        <taxon>Streptomyces</taxon>
    </lineage>
</organism>
<evidence type="ECO:0000256" key="4">
    <source>
        <dbReference type="ARBA" id="ARBA00022679"/>
    </source>
</evidence>
<dbReference type="InterPro" id="IPR016039">
    <property type="entry name" value="Thiolase-like"/>
</dbReference>
<dbReference type="GO" id="GO:0004315">
    <property type="term" value="F:3-oxoacyl-[acyl-carrier-protein] synthase activity"/>
    <property type="evidence" value="ECO:0007669"/>
    <property type="project" value="TreeGrafter"/>
</dbReference>
<protein>
    <submittedName>
        <fullName evidence="8">Act minimal PKS chain-length factor (CLF/KS beta)</fullName>
    </submittedName>
</protein>
<dbReference type="Pfam" id="PF02801">
    <property type="entry name" value="Ketoacyl-synt_C"/>
    <property type="match status" value="1"/>
</dbReference>
<evidence type="ECO:0000259" key="7">
    <source>
        <dbReference type="PROSITE" id="PS52004"/>
    </source>
</evidence>
<evidence type="ECO:0000256" key="5">
    <source>
        <dbReference type="ARBA" id="ARBA00023315"/>
    </source>
</evidence>
<keyword evidence="3" id="KW-0597">Phosphoprotein</keyword>
<dbReference type="SUPFAM" id="SSF53901">
    <property type="entry name" value="Thiolase-like"/>
    <property type="match status" value="2"/>
</dbReference>
<dbReference type="STRING" id="67331.SAMN04490357_0112"/>
<dbReference type="Pfam" id="PF00109">
    <property type="entry name" value="ketoacyl-synt"/>
    <property type="match status" value="1"/>
</dbReference>
<dbReference type="GO" id="GO:0017000">
    <property type="term" value="P:antibiotic biosynthetic process"/>
    <property type="evidence" value="ECO:0007669"/>
    <property type="project" value="UniProtKB-ARBA"/>
</dbReference>
<dbReference type="GO" id="GO:0031177">
    <property type="term" value="F:phosphopantetheine binding"/>
    <property type="evidence" value="ECO:0007669"/>
    <property type="project" value="InterPro"/>
</dbReference>
<dbReference type="PROSITE" id="PS52004">
    <property type="entry name" value="KS3_2"/>
    <property type="match status" value="1"/>
</dbReference>
<sequence length="512" mass="53260">MTAQAVVTGIGVVAPNGLGAEEYWKATVEGRSGLGPITRFDAAQYPSRVAGEVPGFVAEEHVPSRLIPQTDHMTRLALTAADWAVRDAGIDPAALDEYGMGVVTAASGGGVEYGHRELQQLWSKGKEYVSAYQSFAWFYAVNTGQISIRHRMRGPSGVLVTEQAGGLDVLGHARRHVRRGTSLVVSGGVDGALCPWGWVAQIATGRLSEVADPARAYLPFSADACGYVPGEGGAILLVEKAESVFGRGGGQVYGEVAGYAATFDPRPGSGRPPGLQRAAELALADARLTPEDVDVVFADAAGVPALDRAEAEALVALFGPRGVPVTAPKTMTGRLFGGGAALDAATALLALRDGVVPPTVGVEAPADGMELDLVTGAAREARLGTALVLARGYGGFNAALVLRRGRRRTASGSGASLPKTRKADMSQQTVMELAELTRLLRENAGEAEGVDLDGDVLDTDFMELGYDSLALLQVVGSIQRDYGIVIPDDAAAEAETPRALLDLINGARSYAA</sequence>
<evidence type="ECO:0000256" key="1">
    <source>
        <dbReference type="ARBA" id="ARBA00008467"/>
    </source>
</evidence>
<dbReference type="PANTHER" id="PTHR11712:SF322">
    <property type="entry name" value="POLYKETIDE BETA-KETOACYL SYNTHASE 2-RELATED"/>
    <property type="match status" value="1"/>
</dbReference>
<dbReference type="Proteomes" id="UP000182375">
    <property type="component" value="Unassembled WGS sequence"/>
</dbReference>
<dbReference type="CDD" id="cd00832">
    <property type="entry name" value="CLF"/>
    <property type="match status" value="1"/>
</dbReference>
<dbReference type="InterPro" id="IPR000794">
    <property type="entry name" value="Beta-ketoacyl_synthase"/>
</dbReference>